<name>A0AA40FBJ9_9PEZI</name>
<sequence>MGGQLTSPFFAPQAAPASLIWPCARSPLSHRCRLSPLSRLSKMSAPGAFPRELSPIKMGLPSFSATLTSTDTLPTSTECRRTRTEPGRMLCKESHRYLTWPWGLAASTAWSSQQTSERESIAPQQFLVDSCRLSLP</sequence>
<evidence type="ECO:0000313" key="2">
    <source>
        <dbReference type="Proteomes" id="UP001172155"/>
    </source>
</evidence>
<organism evidence="1 2">
    <name type="scientific">Schizothecium vesticola</name>
    <dbReference type="NCBI Taxonomy" id="314040"/>
    <lineage>
        <taxon>Eukaryota</taxon>
        <taxon>Fungi</taxon>
        <taxon>Dikarya</taxon>
        <taxon>Ascomycota</taxon>
        <taxon>Pezizomycotina</taxon>
        <taxon>Sordariomycetes</taxon>
        <taxon>Sordariomycetidae</taxon>
        <taxon>Sordariales</taxon>
        <taxon>Schizotheciaceae</taxon>
        <taxon>Schizothecium</taxon>
    </lineage>
</organism>
<gene>
    <name evidence="1" type="ORF">B0T18DRAFT_44750</name>
</gene>
<keyword evidence="2" id="KW-1185">Reference proteome</keyword>
<comment type="caution">
    <text evidence="1">The sequence shown here is derived from an EMBL/GenBank/DDBJ whole genome shotgun (WGS) entry which is preliminary data.</text>
</comment>
<proteinExistence type="predicted"/>
<reference evidence="1" key="1">
    <citation type="submission" date="2023-06" db="EMBL/GenBank/DDBJ databases">
        <title>Genome-scale phylogeny and comparative genomics of the fungal order Sordariales.</title>
        <authorList>
            <consortium name="Lawrence Berkeley National Laboratory"/>
            <person name="Hensen N."/>
            <person name="Bonometti L."/>
            <person name="Westerberg I."/>
            <person name="Brannstrom I.O."/>
            <person name="Guillou S."/>
            <person name="Cros-Aarteil S."/>
            <person name="Calhoun S."/>
            <person name="Haridas S."/>
            <person name="Kuo A."/>
            <person name="Mondo S."/>
            <person name="Pangilinan J."/>
            <person name="Riley R."/>
            <person name="LaButti K."/>
            <person name="Andreopoulos B."/>
            <person name="Lipzen A."/>
            <person name="Chen C."/>
            <person name="Yanf M."/>
            <person name="Daum C."/>
            <person name="Ng V."/>
            <person name="Clum A."/>
            <person name="Steindorff A."/>
            <person name="Ohm R."/>
            <person name="Martin F."/>
            <person name="Silar P."/>
            <person name="Natvig D."/>
            <person name="Lalanne C."/>
            <person name="Gautier V."/>
            <person name="Ament-velasquez S.L."/>
            <person name="Kruys A."/>
            <person name="Hutchinson M.I."/>
            <person name="Powell A.J."/>
            <person name="Barry K."/>
            <person name="Miller A.N."/>
            <person name="Grigoriev I.V."/>
            <person name="Debuchy R."/>
            <person name="Gladieux P."/>
            <person name="Thoren M.H."/>
            <person name="Johannesson H."/>
        </authorList>
    </citation>
    <scope>NUCLEOTIDE SEQUENCE</scope>
    <source>
        <strain evidence="1">SMH3187-1</strain>
    </source>
</reference>
<evidence type="ECO:0000313" key="1">
    <source>
        <dbReference type="EMBL" id="KAK0754764.1"/>
    </source>
</evidence>
<dbReference type="AlphaFoldDB" id="A0AA40FBJ9"/>
<dbReference type="EMBL" id="JAUKUD010000001">
    <property type="protein sequence ID" value="KAK0754764.1"/>
    <property type="molecule type" value="Genomic_DNA"/>
</dbReference>
<accession>A0AA40FBJ9</accession>
<protein>
    <submittedName>
        <fullName evidence="1">Uncharacterized protein</fullName>
    </submittedName>
</protein>
<dbReference type="Proteomes" id="UP001172155">
    <property type="component" value="Unassembled WGS sequence"/>
</dbReference>